<accession>A0A848MYT4</accession>
<sequence length="162" mass="18534">MNKFFLSLLFSLISLLAYSQEYKLDYISLENSNAIVIGSGIKIEIFKSIHDPTRNKHTDISVTRYSIKEKKEIIQKYTLSEVAYDEIVNCILNIKAIDLINNFEIFLDADDTTLKFSSRNALVEYSISGLGKGDKNTPYKDFLFTIQTILNYANVKIRGIND</sequence>
<evidence type="ECO:0000313" key="3">
    <source>
        <dbReference type="Proteomes" id="UP000548067"/>
    </source>
</evidence>
<feature type="chain" id="PRO_5032804011" evidence="1">
    <location>
        <begin position="20"/>
        <end position="162"/>
    </location>
</feature>
<dbReference type="RefSeq" id="WP_169320787.1">
    <property type="nucleotide sequence ID" value="NZ_JABCJF010000002.1"/>
</dbReference>
<evidence type="ECO:0000256" key="1">
    <source>
        <dbReference type="SAM" id="SignalP"/>
    </source>
</evidence>
<organism evidence="2 3">
    <name type="scientific">Chryseobacterium aquaticum</name>
    <dbReference type="NCBI Taxonomy" id="452084"/>
    <lineage>
        <taxon>Bacteria</taxon>
        <taxon>Pseudomonadati</taxon>
        <taxon>Bacteroidota</taxon>
        <taxon>Flavobacteriia</taxon>
        <taxon>Flavobacteriales</taxon>
        <taxon>Weeksellaceae</taxon>
        <taxon>Chryseobacterium group</taxon>
        <taxon>Chryseobacterium</taxon>
    </lineage>
</organism>
<dbReference type="Proteomes" id="UP000548067">
    <property type="component" value="Unassembled WGS sequence"/>
</dbReference>
<proteinExistence type="predicted"/>
<dbReference type="AlphaFoldDB" id="A0A848MYT4"/>
<name>A0A848MYT4_9FLAO</name>
<protein>
    <submittedName>
        <fullName evidence="2">Uncharacterized protein</fullName>
    </submittedName>
</protein>
<keyword evidence="1" id="KW-0732">Signal</keyword>
<feature type="signal peptide" evidence="1">
    <location>
        <begin position="1"/>
        <end position="19"/>
    </location>
</feature>
<comment type="caution">
    <text evidence="2">The sequence shown here is derived from an EMBL/GenBank/DDBJ whole genome shotgun (WGS) entry which is preliminary data.</text>
</comment>
<reference evidence="2 3" key="1">
    <citation type="submission" date="2020-04" db="EMBL/GenBank/DDBJ databases">
        <title>Genome analysis and antimicrobial resistance characteristics of Chryseobacterium aquaticum isolated from farmed salmonids.</title>
        <authorList>
            <person name="Saticioglu I.B."/>
            <person name="Duman M."/>
            <person name="Altun S."/>
        </authorList>
    </citation>
    <scope>NUCLEOTIDE SEQUENCE [LARGE SCALE GENOMIC DNA]</scope>
    <source>
        <strain evidence="2 3">C-174</strain>
    </source>
</reference>
<gene>
    <name evidence="2" type="ORF">HIO71_06390</name>
</gene>
<dbReference type="EMBL" id="JABCJF010000002">
    <property type="protein sequence ID" value="NMR33837.1"/>
    <property type="molecule type" value="Genomic_DNA"/>
</dbReference>
<evidence type="ECO:0000313" key="2">
    <source>
        <dbReference type="EMBL" id="NMR33837.1"/>
    </source>
</evidence>